<dbReference type="PANTHER" id="PTHR43335:SF3">
    <property type="entry name" value="ABC TRANSPORTER"/>
    <property type="match status" value="1"/>
</dbReference>
<evidence type="ECO:0000256" key="2">
    <source>
        <dbReference type="ARBA" id="ARBA00022448"/>
    </source>
</evidence>
<dbReference type="Proteomes" id="UP001430290">
    <property type="component" value="Unassembled WGS sequence"/>
</dbReference>
<dbReference type="Gene3D" id="3.40.50.300">
    <property type="entry name" value="P-loop containing nucleotide triphosphate hydrolases"/>
    <property type="match status" value="1"/>
</dbReference>
<comment type="caution">
    <text evidence="6">The sequence shown here is derived from an EMBL/GenBank/DDBJ whole genome shotgun (WGS) entry which is preliminary data.</text>
</comment>
<gene>
    <name evidence="6" type="ORF">K7B09_01770</name>
</gene>
<evidence type="ECO:0000313" key="6">
    <source>
        <dbReference type="EMBL" id="MBZ4185053.1"/>
    </source>
</evidence>
<accession>A0ABS7TB19</accession>
<reference evidence="6" key="1">
    <citation type="submission" date="2021-09" db="EMBL/GenBank/DDBJ databases">
        <authorList>
            <person name="Wu T."/>
            <person name="Guo S.Z."/>
        </authorList>
    </citation>
    <scope>NUCLEOTIDE SEQUENCE</scope>
    <source>
        <strain evidence="6">RSS-23</strain>
    </source>
</reference>
<keyword evidence="7" id="KW-1185">Reference proteome</keyword>
<dbReference type="InterPro" id="IPR003593">
    <property type="entry name" value="AAA+_ATPase"/>
</dbReference>
<dbReference type="RefSeq" id="WP_223626136.1">
    <property type="nucleotide sequence ID" value="NZ_JAIQDJ010000001.1"/>
</dbReference>
<dbReference type="GO" id="GO:0005524">
    <property type="term" value="F:ATP binding"/>
    <property type="evidence" value="ECO:0007669"/>
    <property type="project" value="UniProtKB-KW"/>
</dbReference>
<dbReference type="SUPFAM" id="SSF52540">
    <property type="entry name" value="P-loop containing nucleoside triphosphate hydrolases"/>
    <property type="match status" value="1"/>
</dbReference>
<dbReference type="InterPro" id="IPR027417">
    <property type="entry name" value="P-loop_NTPase"/>
</dbReference>
<dbReference type="Pfam" id="PF00005">
    <property type="entry name" value="ABC_tran"/>
    <property type="match status" value="1"/>
</dbReference>
<dbReference type="EMBL" id="JAIQDJ010000001">
    <property type="protein sequence ID" value="MBZ4185053.1"/>
    <property type="molecule type" value="Genomic_DNA"/>
</dbReference>
<keyword evidence="2" id="KW-0813">Transport</keyword>
<dbReference type="PROSITE" id="PS50893">
    <property type="entry name" value="ABC_TRANSPORTER_2"/>
    <property type="match status" value="1"/>
</dbReference>
<dbReference type="PANTHER" id="PTHR43335">
    <property type="entry name" value="ABC TRANSPORTER, ATP-BINDING PROTEIN"/>
    <property type="match status" value="1"/>
</dbReference>
<dbReference type="CDD" id="cd03230">
    <property type="entry name" value="ABC_DR_subfamily_A"/>
    <property type="match status" value="1"/>
</dbReference>
<evidence type="ECO:0000256" key="3">
    <source>
        <dbReference type="ARBA" id="ARBA00022741"/>
    </source>
</evidence>
<evidence type="ECO:0000259" key="5">
    <source>
        <dbReference type="PROSITE" id="PS50893"/>
    </source>
</evidence>
<keyword evidence="3" id="KW-0547">Nucleotide-binding</keyword>
<comment type="similarity">
    <text evidence="1">Belongs to the ABC transporter superfamily.</text>
</comment>
<proteinExistence type="inferred from homology"/>
<dbReference type="SMART" id="SM00382">
    <property type="entry name" value="AAA"/>
    <property type="match status" value="1"/>
</dbReference>
<sequence length="286" mass="31011">MIWPGDALPSPQAASEVNLTPFGARYTRRHPTGSAAHMIEVQGLGKCYGDFTAVEAVSFQVAAGQIMGLVGPNGAGKTTTLRCLAGIIPATTGHARIGGVDIAADPVAAKRQLAFIPDEPRLFEHLTVEQHLNFVARLYGVADWQQRAQPLLSELEMDDKRRLLPSELSRGMKQKLAIACGLLHAPRAVILDEPLTGLDPYGIRRMKNSMRRLSSEGVAIILSSHLLDLVEEVCTHLLILKDGHKLADGSVAEVRARYMADGETRLEDVFFRATGESESPSEDARA</sequence>
<dbReference type="InterPro" id="IPR003439">
    <property type="entry name" value="ABC_transporter-like_ATP-bd"/>
</dbReference>
<evidence type="ECO:0000256" key="1">
    <source>
        <dbReference type="ARBA" id="ARBA00005417"/>
    </source>
</evidence>
<evidence type="ECO:0000313" key="7">
    <source>
        <dbReference type="Proteomes" id="UP001430290"/>
    </source>
</evidence>
<name>A0ABS7TB19_9GAMM</name>
<organism evidence="6 7">
    <name type="scientific">Thermomonas beijingensis</name>
    <dbReference type="NCBI Taxonomy" id="2872701"/>
    <lineage>
        <taxon>Bacteria</taxon>
        <taxon>Pseudomonadati</taxon>
        <taxon>Pseudomonadota</taxon>
        <taxon>Gammaproteobacteria</taxon>
        <taxon>Lysobacterales</taxon>
        <taxon>Lysobacteraceae</taxon>
        <taxon>Thermomonas</taxon>
    </lineage>
</organism>
<evidence type="ECO:0000256" key="4">
    <source>
        <dbReference type="ARBA" id="ARBA00022840"/>
    </source>
</evidence>
<protein>
    <submittedName>
        <fullName evidence="6">ABC transporter ATP-binding protein</fullName>
    </submittedName>
</protein>
<keyword evidence="4 6" id="KW-0067">ATP-binding</keyword>
<feature type="domain" description="ABC transporter" evidence="5">
    <location>
        <begin position="39"/>
        <end position="267"/>
    </location>
</feature>